<evidence type="ECO:0000256" key="1">
    <source>
        <dbReference type="SAM" id="MobiDB-lite"/>
    </source>
</evidence>
<keyword evidence="4" id="KW-1185">Reference proteome</keyword>
<keyword evidence="2" id="KW-0812">Transmembrane</keyword>
<sequence>MNDTTNSIASTKRARTSYRPVLIALTASFLLGGAVIGYGTYRYLGAQNKGASDGERQDTALLSGEAQPADLATASPMPTPRASATNAARQAAAVERVVDQQGGIDQRLAAAEQRLARLDLQAQAAAGNTARAEGLLIAFATRRAIEKGAELGFLADQLRLRFGDAMPNAVRTIIDSSRDPITLDMLTARLDGLAPSLAEPDKRFSWDLVRSELSQLFVVRRESTPSPQPERRLDRARMFLESGRTEAAIAEVRNLPGANNATQWIASAERYAATQRALDLIETAAVLEPRRLRDGAGNRIEQASPVQGAPEV</sequence>
<protein>
    <recommendedName>
        <fullName evidence="5">Inner membrane protein</fullName>
    </recommendedName>
</protein>
<dbReference type="RefSeq" id="WP_160659723.1">
    <property type="nucleotide sequence ID" value="NZ_BAABDV010000001.1"/>
</dbReference>
<comment type="caution">
    <text evidence="3">The sequence shown here is derived from an EMBL/GenBank/DDBJ whole genome shotgun (WGS) entry which is preliminary data.</text>
</comment>
<proteinExistence type="predicted"/>
<keyword evidence="2" id="KW-1133">Transmembrane helix</keyword>
<accession>A0A844Y6X1</accession>
<dbReference type="OrthoDB" id="7432270at2"/>
<name>A0A844Y6X1_9SPHN</name>
<evidence type="ECO:0000313" key="3">
    <source>
        <dbReference type="EMBL" id="MXO52788.1"/>
    </source>
</evidence>
<keyword evidence="2" id="KW-0472">Membrane</keyword>
<dbReference type="Proteomes" id="UP000430272">
    <property type="component" value="Unassembled WGS sequence"/>
</dbReference>
<evidence type="ECO:0000313" key="4">
    <source>
        <dbReference type="Proteomes" id="UP000430272"/>
    </source>
</evidence>
<evidence type="ECO:0000256" key="2">
    <source>
        <dbReference type="SAM" id="Phobius"/>
    </source>
</evidence>
<dbReference type="EMBL" id="WTYD01000001">
    <property type="protein sequence ID" value="MXO52788.1"/>
    <property type="molecule type" value="Genomic_DNA"/>
</dbReference>
<reference evidence="3 4" key="1">
    <citation type="submission" date="2019-12" db="EMBL/GenBank/DDBJ databases">
        <title>Genomic-based taxomic classification of the family Erythrobacteraceae.</title>
        <authorList>
            <person name="Xu L."/>
        </authorList>
    </citation>
    <scope>NUCLEOTIDE SEQUENCE [LARGE SCALE GENOMIC DNA]</scope>
    <source>
        <strain evidence="3 4">JCM 17468</strain>
    </source>
</reference>
<dbReference type="AlphaFoldDB" id="A0A844Y6X1"/>
<feature type="transmembrane region" description="Helical" evidence="2">
    <location>
        <begin position="21"/>
        <end position="41"/>
    </location>
</feature>
<gene>
    <name evidence="3" type="ORF">GRI47_02050</name>
</gene>
<evidence type="ECO:0008006" key="5">
    <source>
        <dbReference type="Google" id="ProtNLM"/>
    </source>
</evidence>
<organism evidence="3 4">
    <name type="scientific">Qipengyuania pelagi</name>
    <dbReference type="NCBI Taxonomy" id="994320"/>
    <lineage>
        <taxon>Bacteria</taxon>
        <taxon>Pseudomonadati</taxon>
        <taxon>Pseudomonadota</taxon>
        <taxon>Alphaproteobacteria</taxon>
        <taxon>Sphingomonadales</taxon>
        <taxon>Erythrobacteraceae</taxon>
        <taxon>Qipengyuania</taxon>
    </lineage>
</organism>
<feature type="region of interest" description="Disordered" evidence="1">
    <location>
        <begin position="292"/>
        <end position="312"/>
    </location>
</feature>